<evidence type="ECO:0000256" key="4">
    <source>
        <dbReference type="ARBA" id="ARBA00022842"/>
    </source>
</evidence>
<accession>A0A0J7XL03</accession>
<comment type="caution">
    <text evidence="6">The sequence shown here is derived from an EMBL/GenBank/DDBJ whole genome shotgun (WGS) entry which is preliminary data.</text>
</comment>
<protein>
    <recommendedName>
        <fullName evidence="8">RNA-directed DNA polymerase</fullName>
    </recommendedName>
</protein>
<proteinExistence type="predicted"/>
<keyword evidence="5" id="KW-0695">RNA-directed DNA polymerase</keyword>
<evidence type="ECO:0000256" key="3">
    <source>
        <dbReference type="ARBA" id="ARBA00022723"/>
    </source>
</evidence>
<keyword evidence="3" id="KW-0479">Metal-binding</keyword>
<sequence length="153" mass="17635">MPNKTVIPLNQSQLYKLTSPRRLADVLGLAEAELRAMATGPDRYRQFEIEKKSGGKRPVEDPVAPLKRVQGRIAKMLARIEPPSFLFCPVKGRCYVSNAARHRGNRVVHCLDIKKFFPNTPRVRVIEAPRVSRRLQLVRRSIRYEQDNQQIFT</sequence>
<evidence type="ECO:0000313" key="6">
    <source>
        <dbReference type="EMBL" id="KMS51788.1"/>
    </source>
</evidence>
<dbReference type="Proteomes" id="UP000052232">
    <property type="component" value="Unassembled WGS sequence"/>
</dbReference>
<keyword evidence="4" id="KW-0460">Magnesium</keyword>
<dbReference type="PRINTS" id="PR00866">
    <property type="entry name" value="RNADNAPOLMS"/>
</dbReference>
<evidence type="ECO:0000313" key="7">
    <source>
        <dbReference type="Proteomes" id="UP000052232"/>
    </source>
</evidence>
<dbReference type="GO" id="GO:0003964">
    <property type="term" value="F:RNA-directed DNA polymerase activity"/>
    <property type="evidence" value="ECO:0007669"/>
    <property type="project" value="UniProtKB-KW"/>
</dbReference>
<evidence type="ECO:0008006" key="8">
    <source>
        <dbReference type="Google" id="ProtNLM"/>
    </source>
</evidence>
<keyword evidence="7" id="KW-1185">Reference proteome</keyword>
<dbReference type="GO" id="GO:0046872">
    <property type="term" value="F:metal ion binding"/>
    <property type="evidence" value="ECO:0007669"/>
    <property type="project" value="UniProtKB-KW"/>
</dbReference>
<reference evidence="6 7" key="1">
    <citation type="journal article" date="2015" name="G3 (Bethesda)">
        <title>Insights into Ongoing Evolution of the Hexachlorocyclohexane Catabolic Pathway from Comparative Genomics of Ten Sphingomonadaceae Strains.</title>
        <authorList>
            <person name="Pearce S.L."/>
            <person name="Oakeshott J.G."/>
            <person name="Pandey G."/>
        </authorList>
    </citation>
    <scope>NUCLEOTIDE SEQUENCE [LARGE SCALE GENOMIC DNA]</scope>
    <source>
        <strain evidence="6 7">LL01</strain>
    </source>
</reference>
<gene>
    <name evidence="6" type="ORF">V473_22950</name>
</gene>
<organism evidence="6 7">
    <name type="scientific">Sphingobium cupriresistens LL01</name>
    <dbReference type="NCBI Taxonomy" id="1420583"/>
    <lineage>
        <taxon>Bacteria</taxon>
        <taxon>Pseudomonadati</taxon>
        <taxon>Pseudomonadota</taxon>
        <taxon>Alphaproteobacteria</taxon>
        <taxon>Sphingomonadales</taxon>
        <taxon>Sphingomonadaceae</taxon>
        <taxon>Sphingobium</taxon>
    </lineage>
</organism>
<dbReference type="EMBL" id="JACT01000008">
    <property type="protein sequence ID" value="KMS51788.1"/>
    <property type="molecule type" value="Genomic_DNA"/>
</dbReference>
<dbReference type="GO" id="GO:0003723">
    <property type="term" value="F:RNA binding"/>
    <property type="evidence" value="ECO:0007669"/>
    <property type="project" value="InterPro"/>
</dbReference>
<dbReference type="RefSeq" id="WP_244884584.1">
    <property type="nucleotide sequence ID" value="NZ_KQ130439.1"/>
</dbReference>
<dbReference type="AlphaFoldDB" id="A0A0J7XL03"/>
<evidence type="ECO:0000256" key="2">
    <source>
        <dbReference type="ARBA" id="ARBA00022695"/>
    </source>
</evidence>
<keyword evidence="1" id="KW-0808">Transferase</keyword>
<name>A0A0J7XL03_9SPHN</name>
<dbReference type="STRING" id="1420583.V473_22950"/>
<evidence type="ECO:0000256" key="5">
    <source>
        <dbReference type="ARBA" id="ARBA00022918"/>
    </source>
</evidence>
<keyword evidence="2" id="KW-0548">Nucleotidyltransferase</keyword>
<dbReference type="InterPro" id="IPR000123">
    <property type="entry name" value="Reverse_transcriptase_msDNA"/>
</dbReference>
<evidence type="ECO:0000256" key="1">
    <source>
        <dbReference type="ARBA" id="ARBA00022679"/>
    </source>
</evidence>
<dbReference type="PATRIC" id="fig|1420583.3.peg.4397"/>